<dbReference type="EMBL" id="SOHJ01000002">
    <property type="protein sequence ID" value="TFD62571.1"/>
    <property type="molecule type" value="Genomic_DNA"/>
</dbReference>
<dbReference type="PRINTS" id="PR00080">
    <property type="entry name" value="SDRFAMILY"/>
</dbReference>
<proteinExistence type="inferred from homology"/>
<name>A0A4V3ISW2_9MICO</name>
<comment type="caution">
    <text evidence="4">The sequence shown here is derived from an EMBL/GenBank/DDBJ whole genome shotgun (WGS) entry which is preliminary data.</text>
</comment>
<keyword evidence="2" id="KW-0560">Oxidoreductase</keyword>
<comment type="similarity">
    <text evidence="1">Belongs to the short-chain dehydrogenases/reductases (SDR) family.</text>
</comment>
<keyword evidence="5" id="KW-1185">Reference proteome</keyword>
<evidence type="ECO:0000256" key="2">
    <source>
        <dbReference type="ARBA" id="ARBA00023002"/>
    </source>
</evidence>
<evidence type="ECO:0000259" key="3">
    <source>
        <dbReference type="SMART" id="SM00822"/>
    </source>
</evidence>
<evidence type="ECO:0000313" key="5">
    <source>
        <dbReference type="Proteomes" id="UP000298170"/>
    </source>
</evidence>
<dbReference type="Pfam" id="PF13561">
    <property type="entry name" value="adh_short_C2"/>
    <property type="match status" value="1"/>
</dbReference>
<reference evidence="4 5" key="1">
    <citation type="submission" date="2019-03" db="EMBL/GenBank/DDBJ databases">
        <title>Genomics of glacier-inhabiting Cryobacterium strains.</title>
        <authorList>
            <person name="Liu Q."/>
            <person name="Xin Y.-H."/>
        </authorList>
    </citation>
    <scope>NUCLEOTIDE SEQUENCE [LARGE SCALE GENOMIC DNA]</scope>
    <source>
        <strain evidence="4 5">Sr39</strain>
    </source>
</reference>
<dbReference type="InterPro" id="IPR002347">
    <property type="entry name" value="SDR_fam"/>
</dbReference>
<dbReference type="AlphaFoldDB" id="A0A4V3ISW2"/>
<dbReference type="FunFam" id="3.40.50.720:FF:000084">
    <property type="entry name" value="Short-chain dehydrogenase reductase"/>
    <property type="match status" value="1"/>
</dbReference>
<dbReference type="PANTHER" id="PTHR42760:SF123">
    <property type="entry name" value="OXIDOREDUCTASE"/>
    <property type="match status" value="1"/>
</dbReference>
<dbReference type="PRINTS" id="PR00081">
    <property type="entry name" value="GDHRDH"/>
</dbReference>
<accession>A0A4V3ISW2</accession>
<dbReference type="SMART" id="SM00822">
    <property type="entry name" value="PKS_KR"/>
    <property type="match status" value="1"/>
</dbReference>
<dbReference type="PANTHER" id="PTHR42760">
    <property type="entry name" value="SHORT-CHAIN DEHYDROGENASES/REDUCTASES FAMILY MEMBER"/>
    <property type="match status" value="1"/>
</dbReference>
<dbReference type="PROSITE" id="PS00061">
    <property type="entry name" value="ADH_SHORT"/>
    <property type="match status" value="1"/>
</dbReference>
<dbReference type="RefSeq" id="WP_134512926.1">
    <property type="nucleotide sequence ID" value="NZ_SOHJ01000002.1"/>
</dbReference>
<evidence type="ECO:0000313" key="4">
    <source>
        <dbReference type="EMBL" id="TFD62571.1"/>
    </source>
</evidence>
<organism evidence="4 5">
    <name type="scientific">Cryobacterium suzukii</name>
    <dbReference type="NCBI Taxonomy" id="1259198"/>
    <lineage>
        <taxon>Bacteria</taxon>
        <taxon>Bacillati</taxon>
        <taxon>Actinomycetota</taxon>
        <taxon>Actinomycetes</taxon>
        <taxon>Micrococcales</taxon>
        <taxon>Microbacteriaceae</taxon>
        <taxon>Cryobacterium</taxon>
    </lineage>
</organism>
<sequence length="255" mass="26552">MNAKTATAPVAAVTGGASGIGLAFARKWVECGGQVVLMDYQPASLDAAVRELGPSARGIIVDVTINVTVVSAYDSIRENEGRLDAVVNCAGVAAPSPSEDVTDESWMNMLDIHLTGSMRSCRAAFPLLIESNRASIVNIASVASLVGMPGRASYTTAKAGIAGLTRTLAVEWARRGIRCNAVGPGYVRTNLTDALVASGRLSDGLITDRTPLGRFAEAAEIAEAIYFLATPAASYVNGHLLMADGGMSVDGNWYD</sequence>
<dbReference type="Gene3D" id="3.40.50.720">
    <property type="entry name" value="NAD(P)-binding Rossmann-like Domain"/>
    <property type="match status" value="1"/>
</dbReference>
<dbReference type="InterPro" id="IPR020904">
    <property type="entry name" value="Sc_DH/Rdtase_CS"/>
</dbReference>
<feature type="domain" description="Ketoreductase" evidence="3">
    <location>
        <begin position="9"/>
        <end position="185"/>
    </location>
</feature>
<dbReference type="Proteomes" id="UP000298170">
    <property type="component" value="Unassembled WGS sequence"/>
</dbReference>
<dbReference type="GO" id="GO:0016616">
    <property type="term" value="F:oxidoreductase activity, acting on the CH-OH group of donors, NAD or NADP as acceptor"/>
    <property type="evidence" value="ECO:0007669"/>
    <property type="project" value="TreeGrafter"/>
</dbReference>
<dbReference type="CDD" id="cd05233">
    <property type="entry name" value="SDR_c"/>
    <property type="match status" value="1"/>
</dbReference>
<dbReference type="InterPro" id="IPR036291">
    <property type="entry name" value="NAD(P)-bd_dom_sf"/>
</dbReference>
<gene>
    <name evidence="4" type="ORF">E3T39_01070</name>
</gene>
<dbReference type="OrthoDB" id="286404at2"/>
<dbReference type="InterPro" id="IPR057326">
    <property type="entry name" value="KR_dom"/>
</dbReference>
<evidence type="ECO:0000256" key="1">
    <source>
        <dbReference type="ARBA" id="ARBA00006484"/>
    </source>
</evidence>
<dbReference type="SUPFAM" id="SSF51735">
    <property type="entry name" value="NAD(P)-binding Rossmann-fold domains"/>
    <property type="match status" value="1"/>
</dbReference>
<dbReference type="GO" id="GO:0030497">
    <property type="term" value="P:fatty acid elongation"/>
    <property type="evidence" value="ECO:0007669"/>
    <property type="project" value="TreeGrafter"/>
</dbReference>
<protein>
    <submittedName>
        <fullName evidence="4">SDR family oxidoreductase</fullName>
    </submittedName>
</protein>